<keyword evidence="6" id="KW-1185">Reference proteome</keyword>
<dbReference type="Pfam" id="PF00571">
    <property type="entry name" value="CBS"/>
    <property type="match status" value="2"/>
</dbReference>
<comment type="caution">
    <text evidence="5">The sequence shown here is derived from an EMBL/GenBank/DDBJ whole genome shotgun (WGS) entry which is preliminary data.</text>
</comment>
<accession>A0ABQ2ZQ69</accession>
<dbReference type="InterPro" id="IPR051257">
    <property type="entry name" value="Diverse_CBS-Domain"/>
</dbReference>
<evidence type="ECO:0000259" key="4">
    <source>
        <dbReference type="PROSITE" id="PS51371"/>
    </source>
</evidence>
<feature type="domain" description="CBS" evidence="4">
    <location>
        <begin position="93"/>
        <end position="150"/>
    </location>
</feature>
<evidence type="ECO:0000313" key="6">
    <source>
        <dbReference type="Proteomes" id="UP000600946"/>
    </source>
</evidence>
<dbReference type="EMBL" id="BMUU01000001">
    <property type="protein sequence ID" value="GGY19554.1"/>
    <property type="molecule type" value="Genomic_DNA"/>
</dbReference>
<evidence type="ECO:0000313" key="5">
    <source>
        <dbReference type="EMBL" id="GGY19554.1"/>
    </source>
</evidence>
<sequence length="159" mass="16426">MAEARAPSPRPFRTPGPEASVTTARDLMTADVRCIPATETLDRAAQLMRDHGIGALPVKGSEGELAGIVTDRDIVVRALAAGKDAAKVTAGDLAEGGVHTVDAGADASLAVKAMSEARIRRIVVVEDGTPVGMITEADLARKLPAEAFSSYASRVYAAS</sequence>
<evidence type="ECO:0000256" key="1">
    <source>
        <dbReference type="ARBA" id="ARBA00023122"/>
    </source>
</evidence>
<evidence type="ECO:0000256" key="3">
    <source>
        <dbReference type="SAM" id="MobiDB-lite"/>
    </source>
</evidence>
<protein>
    <submittedName>
        <fullName evidence="5">Hypoxic response protein 1</fullName>
    </submittedName>
</protein>
<keyword evidence="1 2" id="KW-0129">CBS domain</keyword>
<dbReference type="InterPro" id="IPR000644">
    <property type="entry name" value="CBS_dom"/>
</dbReference>
<dbReference type="PANTHER" id="PTHR43080:SF2">
    <property type="entry name" value="CBS DOMAIN-CONTAINING PROTEIN"/>
    <property type="match status" value="1"/>
</dbReference>
<organism evidence="5 6">
    <name type="scientific">Streptomyces xanthochromogenes</name>
    <dbReference type="NCBI Taxonomy" id="67384"/>
    <lineage>
        <taxon>Bacteria</taxon>
        <taxon>Bacillati</taxon>
        <taxon>Actinomycetota</taxon>
        <taxon>Actinomycetes</taxon>
        <taxon>Kitasatosporales</taxon>
        <taxon>Streptomycetaceae</taxon>
        <taxon>Streptomyces</taxon>
    </lineage>
</organism>
<feature type="region of interest" description="Disordered" evidence="3">
    <location>
        <begin position="1"/>
        <end position="20"/>
    </location>
</feature>
<dbReference type="Gene3D" id="3.10.580.10">
    <property type="entry name" value="CBS-domain"/>
    <property type="match status" value="1"/>
</dbReference>
<dbReference type="SUPFAM" id="SSF54631">
    <property type="entry name" value="CBS-domain pair"/>
    <property type="match status" value="1"/>
</dbReference>
<evidence type="ECO:0000256" key="2">
    <source>
        <dbReference type="PROSITE-ProRule" id="PRU00703"/>
    </source>
</evidence>
<dbReference type="Proteomes" id="UP000600946">
    <property type="component" value="Unassembled WGS sequence"/>
</dbReference>
<dbReference type="PROSITE" id="PS51371">
    <property type="entry name" value="CBS"/>
    <property type="match status" value="2"/>
</dbReference>
<dbReference type="PANTHER" id="PTHR43080">
    <property type="entry name" value="CBS DOMAIN-CONTAINING PROTEIN CBSX3, MITOCHONDRIAL"/>
    <property type="match status" value="1"/>
</dbReference>
<proteinExistence type="predicted"/>
<name>A0ABQ2ZQ69_9ACTN</name>
<gene>
    <name evidence="5" type="ORF">GCM10010326_10720</name>
</gene>
<reference evidence="6" key="1">
    <citation type="journal article" date="2019" name="Int. J. Syst. Evol. Microbiol.">
        <title>The Global Catalogue of Microorganisms (GCM) 10K type strain sequencing project: providing services to taxonomists for standard genome sequencing and annotation.</title>
        <authorList>
            <consortium name="The Broad Institute Genomics Platform"/>
            <consortium name="The Broad Institute Genome Sequencing Center for Infectious Disease"/>
            <person name="Wu L."/>
            <person name="Ma J."/>
        </authorList>
    </citation>
    <scope>NUCLEOTIDE SEQUENCE [LARGE SCALE GENOMIC DNA]</scope>
    <source>
        <strain evidence="6">JCM 4594</strain>
    </source>
</reference>
<dbReference type="CDD" id="cd04622">
    <property type="entry name" value="CBS_pair_HRP1_like"/>
    <property type="match status" value="1"/>
</dbReference>
<dbReference type="InterPro" id="IPR046342">
    <property type="entry name" value="CBS_dom_sf"/>
</dbReference>
<feature type="domain" description="CBS" evidence="4">
    <location>
        <begin position="28"/>
        <end position="85"/>
    </location>
</feature>
<dbReference type="SMART" id="SM00116">
    <property type="entry name" value="CBS"/>
    <property type="match status" value="2"/>
</dbReference>